<accession>A0A224XUH8</accession>
<evidence type="ECO:0000313" key="2">
    <source>
        <dbReference type="EMBL" id="JAW13468.1"/>
    </source>
</evidence>
<dbReference type="AlphaFoldDB" id="A0A224XUH8"/>
<organism evidence="2">
    <name type="scientific">Panstrongylus lignarius</name>
    <dbReference type="NCBI Taxonomy" id="156445"/>
    <lineage>
        <taxon>Eukaryota</taxon>
        <taxon>Metazoa</taxon>
        <taxon>Ecdysozoa</taxon>
        <taxon>Arthropoda</taxon>
        <taxon>Hexapoda</taxon>
        <taxon>Insecta</taxon>
        <taxon>Pterygota</taxon>
        <taxon>Neoptera</taxon>
        <taxon>Paraneoptera</taxon>
        <taxon>Hemiptera</taxon>
        <taxon>Heteroptera</taxon>
        <taxon>Panheteroptera</taxon>
        <taxon>Cimicomorpha</taxon>
        <taxon>Reduviidae</taxon>
        <taxon>Triatominae</taxon>
        <taxon>Panstrongylus</taxon>
    </lineage>
</organism>
<proteinExistence type="predicted"/>
<feature type="chain" id="PRO_5013188961" evidence="1">
    <location>
        <begin position="18"/>
        <end position="178"/>
    </location>
</feature>
<dbReference type="EMBL" id="GFTR01002958">
    <property type="protein sequence ID" value="JAW13468.1"/>
    <property type="molecule type" value="Transcribed_RNA"/>
</dbReference>
<protein>
    <submittedName>
        <fullName evidence="2">Putative cell wall protein awa1</fullName>
    </submittedName>
</protein>
<name>A0A224XUH8_9HEMI</name>
<feature type="signal peptide" evidence="1">
    <location>
        <begin position="1"/>
        <end position="17"/>
    </location>
</feature>
<keyword evidence="1" id="KW-0732">Signal</keyword>
<evidence type="ECO:0000256" key="1">
    <source>
        <dbReference type="SAM" id="SignalP"/>
    </source>
</evidence>
<reference evidence="2" key="1">
    <citation type="journal article" date="2018" name="PLoS Negl. Trop. Dis.">
        <title>An insight into the salivary gland and fat body transcriptome of Panstrongylus lignarius (Hemiptera: Heteroptera), the main vector of Chagas disease in Peru.</title>
        <authorList>
            <person name="Nevoa J.C."/>
            <person name="Mendes M.T."/>
            <person name="da Silva M.V."/>
            <person name="Soares S.C."/>
            <person name="Oliveira C.J.F."/>
            <person name="Ribeiro J.M.C."/>
        </authorList>
    </citation>
    <scope>NUCLEOTIDE SEQUENCE</scope>
</reference>
<sequence>MISAVFCALASASLNSAITLESAKGKSSKDSLVLPSFDSSAAGFSSAGASPPSGASPSSAGGAASAGASSAAGGAASSAAGSSFGFSSSISASLFSPCVDINASINVSSQVGIVGNLPLFSVKDSHILSTCSMNSSVTLGSTGTPLSSLSGLTISRYSPVTPRNFLLTLTFFLVAACL</sequence>